<gene>
    <name evidence="7" type="ORF">P3F81_03620</name>
</gene>
<dbReference type="EMBL" id="CP120678">
    <property type="protein sequence ID" value="WIW71413.1"/>
    <property type="molecule type" value="Genomic_DNA"/>
</dbReference>
<evidence type="ECO:0000313" key="7">
    <source>
        <dbReference type="EMBL" id="WIW71413.1"/>
    </source>
</evidence>
<protein>
    <recommendedName>
        <fullName evidence="6">Ribosomal processing cysteine protease Prp</fullName>
    </recommendedName>
</protein>
<dbReference type="PANTHER" id="PTHR39178">
    <property type="entry name" value="HYPOTHETICAL RIBOSOME-ASSOCIATED PROTEIN"/>
    <property type="match status" value="1"/>
</dbReference>
<dbReference type="Proteomes" id="UP001243623">
    <property type="component" value="Chromosome"/>
</dbReference>
<dbReference type="SUPFAM" id="SSF118010">
    <property type="entry name" value="TM1457-like"/>
    <property type="match status" value="1"/>
</dbReference>
<comment type="similarity">
    <text evidence="5">Belongs to the Prp family.</text>
</comment>
<keyword evidence="8" id="KW-1185">Reference proteome</keyword>
<dbReference type="GO" id="GO:0042254">
    <property type="term" value="P:ribosome biogenesis"/>
    <property type="evidence" value="ECO:0007669"/>
    <property type="project" value="UniProtKB-KW"/>
</dbReference>
<keyword evidence="1" id="KW-0690">Ribosome biogenesis</keyword>
<name>A0A9Y2AKH2_9FIRM</name>
<evidence type="ECO:0000256" key="4">
    <source>
        <dbReference type="ARBA" id="ARBA00022807"/>
    </source>
</evidence>
<evidence type="ECO:0000256" key="6">
    <source>
        <dbReference type="ARBA" id="ARBA00044538"/>
    </source>
</evidence>
<dbReference type="GO" id="GO:0008234">
    <property type="term" value="F:cysteine-type peptidase activity"/>
    <property type="evidence" value="ECO:0007669"/>
    <property type="project" value="UniProtKB-KW"/>
</dbReference>
<dbReference type="InterPro" id="IPR007422">
    <property type="entry name" value="Peptidase_Prp"/>
</dbReference>
<evidence type="ECO:0000256" key="2">
    <source>
        <dbReference type="ARBA" id="ARBA00022670"/>
    </source>
</evidence>
<evidence type="ECO:0000256" key="1">
    <source>
        <dbReference type="ARBA" id="ARBA00022517"/>
    </source>
</evidence>
<dbReference type="GO" id="GO:0006508">
    <property type="term" value="P:proteolysis"/>
    <property type="evidence" value="ECO:0007669"/>
    <property type="project" value="UniProtKB-KW"/>
</dbReference>
<dbReference type="Pfam" id="PF04327">
    <property type="entry name" value="Peptidase_Prp"/>
    <property type="match status" value="1"/>
</dbReference>
<keyword evidence="3" id="KW-0378">Hydrolase</keyword>
<keyword evidence="2 7" id="KW-0645">Protease</keyword>
<evidence type="ECO:0000256" key="3">
    <source>
        <dbReference type="ARBA" id="ARBA00022801"/>
    </source>
</evidence>
<reference evidence="7" key="1">
    <citation type="submission" date="2023-03" db="EMBL/GenBank/DDBJ databases">
        <title>Selenobaculum gbiensis gen. nov. sp. nov., a new bacterium isolated from the gut microbiota of IBD patient.</title>
        <authorList>
            <person name="Yeo S."/>
            <person name="Park H."/>
            <person name="Huh C.S."/>
        </authorList>
    </citation>
    <scope>NUCLEOTIDE SEQUENCE</scope>
    <source>
        <strain evidence="7">ICN-92133</strain>
    </source>
</reference>
<evidence type="ECO:0000256" key="5">
    <source>
        <dbReference type="ARBA" id="ARBA00044503"/>
    </source>
</evidence>
<keyword evidence="4" id="KW-0788">Thiol protease</keyword>
<dbReference type="Gene3D" id="3.30.70.1490">
    <property type="entry name" value="Cysteine protease Prp"/>
    <property type="match status" value="1"/>
</dbReference>
<dbReference type="CDD" id="cd16332">
    <property type="entry name" value="Prp-like"/>
    <property type="match status" value="1"/>
</dbReference>
<organism evidence="7 8">
    <name type="scientific">Selenobaculum gibii</name>
    <dbReference type="NCBI Taxonomy" id="3054208"/>
    <lineage>
        <taxon>Bacteria</taxon>
        <taxon>Bacillati</taxon>
        <taxon>Bacillota</taxon>
        <taxon>Negativicutes</taxon>
        <taxon>Selenomonadales</taxon>
        <taxon>Selenomonadaceae</taxon>
        <taxon>Selenobaculum</taxon>
    </lineage>
</organism>
<dbReference type="AlphaFoldDB" id="A0A9Y2AKH2"/>
<dbReference type="KEGG" id="sgbi:P3F81_03620"/>
<dbReference type="PANTHER" id="PTHR39178:SF1">
    <property type="entry name" value="RIBOSOMAL-PROCESSING CYSTEINE PROTEASE PRP"/>
    <property type="match status" value="1"/>
</dbReference>
<sequence>MVRRSGVEIEIFRNALGLVVGFSAKGHAGTAKHGKDIVCAAISALTQTTALGLVKHLNREIDLQHASGDMVVRLKAKPDALTNAVFETMILGLNEIEKINPQGVHILDAQEVK</sequence>
<evidence type="ECO:0000313" key="8">
    <source>
        <dbReference type="Proteomes" id="UP001243623"/>
    </source>
</evidence>
<dbReference type="InterPro" id="IPR036764">
    <property type="entry name" value="Peptidase_Prp_sf"/>
</dbReference>
<proteinExistence type="inferred from homology"/>
<accession>A0A9Y2AKH2</accession>
<dbReference type="RefSeq" id="WP_147667726.1">
    <property type="nucleotide sequence ID" value="NZ_CP120678.1"/>
</dbReference>